<evidence type="ECO:0000256" key="2">
    <source>
        <dbReference type="ARBA" id="ARBA00004687"/>
    </source>
</evidence>
<dbReference type="Pfam" id="PF08320">
    <property type="entry name" value="PIG-X"/>
    <property type="match status" value="1"/>
</dbReference>
<keyword evidence="4" id="KW-0337">GPI-anchor biosynthesis</keyword>
<protein>
    <submittedName>
        <fullName evidence="11">Phosphatidylinositol-glycan biosynthesis class X-like protein</fullName>
    </submittedName>
</protein>
<name>A0A7J6WNU7_THATH</name>
<evidence type="ECO:0000256" key="4">
    <source>
        <dbReference type="ARBA" id="ARBA00022502"/>
    </source>
</evidence>
<dbReference type="AlphaFoldDB" id="A0A7J6WNU7"/>
<feature type="transmembrane region" description="Helical" evidence="10">
    <location>
        <begin position="7"/>
        <end position="24"/>
    </location>
</feature>
<comment type="similarity">
    <text evidence="3">Belongs to the PIGX family.</text>
</comment>
<dbReference type="PANTHER" id="PTHR28650">
    <property type="entry name" value="PHOSPHATIDYLINOSITOL-GLYCAN BIOSYNTHESIS CLASS X PROTEIN"/>
    <property type="match status" value="1"/>
</dbReference>
<dbReference type="SMART" id="SM00780">
    <property type="entry name" value="PIG-X"/>
    <property type="match status" value="1"/>
</dbReference>
<feature type="transmembrane region" description="Helical" evidence="10">
    <location>
        <begin position="277"/>
        <end position="298"/>
    </location>
</feature>
<keyword evidence="5 10" id="KW-0812">Transmembrane</keyword>
<proteinExistence type="inferred from homology"/>
<evidence type="ECO:0000256" key="3">
    <source>
        <dbReference type="ARBA" id="ARBA00010345"/>
    </source>
</evidence>
<accession>A0A7J6WNU7</accession>
<evidence type="ECO:0000256" key="5">
    <source>
        <dbReference type="ARBA" id="ARBA00022692"/>
    </source>
</evidence>
<evidence type="ECO:0000313" key="11">
    <source>
        <dbReference type="EMBL" id="KAF5199051.1"/>
    </source>
</evidence>
<reference evidence="11 12" key="1">
    <citation type="submission" date="2020-06" db="EMBL/GenBank/DDBJ databases">
        <title>Transcriptomic and genomic resources for Thalictrum thalictroides and T. hernandezii: Facilitating candidate gene discovery in an emerging model plant lineage.</title>
        <authorList>
            <person name="Arias T."/>
            <person name="Riano-Pachon D.M."/>
            <person name="Di Stilio V.S."/>
        </authorList>
    </citation>
    <scope>NUCLEOTIDE SEQUENCE [LARGE SCALE GENOMIC DNA]</scope>
    <source>
        <strain evidence="12">cv. WT478/WT964</strain>
        <tissue evidence="11">Leaves</tissue>
    </source>
</reference>
<evidence type="ECO:0000256" key="10">
    <source>
        <dbReference type="SAM" id="Phobius"/>
    </source>
</evidence>
<comment type="subcellular location">
    <subcellularLocation>
        <location evidence="1">Endoplasmic reticulum membrane</location>
        <topology evidence="1">Single-pass membrane protein</topology>
    </subcellularLocation>
</comment>
<evidence type="ECO:0000256" key="6">
    <source>
        <dbReference type="ARBA" id="ARBA00022824"/>
    </source>
</evidence>
<dbReference type="InterPro" id="IPR013233">
    <property type="entry name" value="PIG-X/PBN1"/>
</dbReference>
<keyword evidence="9" id="KW-0325">Glycoprotein</keyword>
<evidence type="ECO:0000256" key="1">
    <source>
        <dbReference type="ARBA" id="ARBA00004389"/>
    </source>
</evidence>
<comment type="pathway">
    <text evidence="2">Glycolipid biosynthesis; glycosylphosphatidylinositol-anchor biosynthesis.</text>
</comment>
<dbReference type="GO" id="GO:0005789">
    <property type="term" value="C:endoplasmic reticulum membrane"/>
    <property type="evidence" value="ECO:0007669"/>
    <property type="project" value="UniProtKB-SubCell"/>
</dbReference>
<dbReference type="EMBL" id="JABWDY010012508">
    <property type="protein sequence ID" value="KAF5199051.1"/>
    <property type="molecule type" value="Genomic_DNA"/>
</dbReference>
<keyword evidence="7 10" id="KW-1133">Transmembrane helix</keyword>
<keyword evidence="8 10" id="KW-0472">Membrane</keyword>
<dbReference type="OrthoDB" id="5546453at2759"/>
<evidence type="ECO:0000256" key="8">
    <source>
        <dbReference type="ARBA" id="ARBA00023136"/>
    </source>
</evidence>
<comment type="caution">
    <text evidence="11">The sequence shown here is derived from an EMBL/GenBank/DDBJ whole genome shotgun (WGS) entry which is preliminary data.</text>
</comment>
<keyword evidence="12" id="KW-1185">Reference proteome</keyword>
<evidence type="ECO:0000256" key="7">
    <source>
        <dbReference type="ARBA" id="ARBA00022989"/>
    </source>
</evidence>
<dbReference type="PANTHER" id="PTHR28650:SF1">
    <property type="entry name" value="PHOSPHATIDYLINOSITOL-GLYCAN BIOSYNTHESIS CLASS X PROTEIN"/>
    <property type="match status" value="1"/>
</dbReference>
<dbReference type="GO" id="GO:0006506">
    <property type="term" value="P:GPI anchor biosynthetic process"/>
    <property type="evidence" value="ECO:0007669"/>
    <property type="project" value="UniProtKB-UniPathway"/>
</dbReference>
<dbReference type="UniPathway" id="UPA00196"/>
<organism evidence="11 12">
    <name type="scientific">Thalictrum thalictroides</name>
    <name type="common">Rue-anemone</name>
    <name type="synonym">Anemone thalictroides</name>
    <dbReference type="NCBI Taxonomy" id="46969"/>
    <lineage>
        <taxon>Eukaryota</taxon>
        <taxon>Viridiplantae</taxon>
        <taxon>Streptophyta</taxon>
        <taxon>Embryophyta</taxon>
        <taxon>Tracheophyta</taxon>
        <taxon>Spermatophyta</taxon>
        <taxon>Magnoliopsida</taxon>
        <taxon>Ranunculales</taxon>
        <taxon>Ranunculaceae</taxon>
        <taxon>Thalictroideae</taxon>
        <taxon>Thalictrum</taxon>
    </lineage>
</organism>
<dbReference type="InterPro" id="IPR040039">
    <property type="entry name" value="PIGX"/>
</dbReference>
<evidence type="ECO:0000256" key="9">
    <source>
        <dbReference type="ARBA" id="ARBA00023180"/>
    </source>
</evidence>
<dbReference type="Proteomes" id="UP000554482">
    <property type="component" value="Unassembled WGS sequence"/>
</dbReference>
<keyword evidence="6" id="KW-0256">Endoplasmic reticulum</keyword>
<gene>
    <name evidence="11" type="ORF">FRX31_011360</name>
</gene>
<sequence>MAAHLRFQVCVYMMMFVAIVPFQLKLVQTFSSNVDYCSDPDTIIVSLPCSQRYLSESYFEKHDSLLDLDFQGFLEHELSLCSCDALPDSANYVPTISTLQRHLLGEGSHRHLSTLIKFSVQPEGTSEIPAHSCQAVVVERLPSGIFADPFELQHLVQRGVFIDAVVFGDTNLELPSALSNRSLVEVHMDVGQNILLGNKKGLEINLDLPLHARYPPLDKSGYSGVEMGLPDIFMRCITTEKTQRNNCIWIAEAEIADANTSHVVWSIPSGKNEHSGFVSSITFASALLSTLIIVLSAINSPRIHSTKDLKQP</sequence>
<evidence type="ECO:0000313" key="12">
    <source>
        <dbReference type="Proteomes" id="UP000554482"/>
    </source>
</evidence>